<name>A0A1F8EMZ7_9BACT</name>
<comment type="caution">
    <text evidence="2">The sequence shown here is derived from an EMBL/GenBank/DDBJ whole genome shotgun (WGS) entry which is preliminary data.</text>
</comment>
<protein>
    <recommendedName>
        <fullName evidence="4">PE-PGRS family protein</fullName>
    </recommendedName>
</protein>
<evidence type="ECO:0000313" key="3">
    <source>
        <dbReference type="Proteomes" id="UP000177117"/>
    </source>
</evidence>
<dbReference type="EMBL" id="MGJD01000001">
    <property type="protein sequence ID" value="OGN01968.1"/>
    <property type="molecule type" value="Genomic_DNA"/>
</dbReference>
<evidence type="ECO:0000256" key="1">
    <source>
        <dbReference type="SAM" id="MobiDB-lite"/>
    </source>
</evidence>
<feature type="compositionally biased region" description="Gly residues" evidence="1">
    <location>
        <begin position="229"/>
        <end position="242"/>
    </location>
</feature>
<gene>
    <name evidence="2" type="ORF">A2650_03865</name>
</gene>
<accession>A0A1F8EMZ7</accession>
<proteinExistence type="predicted"/>
<evidence type="ECO:0000313" key="2">
    <source>
        <dbReference type="EMBL" id="OGN01968.1"/>
    </source>
</evidence>
<feature type="region of interest" description="Disordered" evidence="1">
    <location>
        <begin position="229"/>
        <end position="262"/>
    </location>
</feature>
<sequence>MFKLRNIFIVLLVFCFVYPSSSVKTMFELPEAEAGFRKVIFLTNADTSWTVPNDWNNQANMIEVIAGGGGAGDGNGEGTGGAGGGAYAKGINIQLVPGTVMVAPTNFDIGDGGPGATSPNVGGSNGGDTWFNASSLANCITLGNTVCVAAENGMLSAGNNTTAGAGGEAANSVGVVTFNGGTGGVGDSGAADAGAGGGGAAGPNGPGNTGIDGASGGAGGSGDAGFGGAGGTGGATNGNNGGDGKEWGTNGSTAGSGGGGEGGTNGAIGGNGGLYGAGGGGGEANAASGLGDGTDGIIVITYVPSGHVIRGLVKIRGYVRFR</sequence>
<dbReference type="Proteomes" id="UP000177117">
    <property type="component" value="Unassembled WGS sequence"/>
</dbReference>
<reference evidence="2 3" key="1">
    <citation type="journal article" date="2016" name="Nat. Commun.">
        <title>Thousands of microbial genomes shed light on interconnected biogeochemical processes in an aquifer system.</title>
        <authorList>
            <person name="Anantharaman K."/>
            <person name="Brown C.T."/>
            <person name="Hug L.A."/>
            <person name="Sharon I."/>
            <person name="Castelle C.J."/>
            <person name="Probst A.J."/>
            <person name="Thomas B.C."/>
            <person name="Singh A."/>
            <person name="Wilkins M.J."/>
            <person name="Karaoz U."/>
            <person name="Brodie E.L."/>
            <person name="Williams K.H."/>
            <person name="Hubbard S.S."/>
            <person name="Banfield J.F."/>
        </authorList>
    </citation>
    <scope>NUCLEOTIDE SEQUENCE [LARGE SCALE GENOMIC DNA]</scope>
</reference>
<dbReference type="AlphaFoldDB" id="A0A1F8EMZ7"/>
<feature type="region of interest" description="Disordered" evidence="1">
    <location>
        <begin position="194"/>
        <end position="216"/>
    </location>
</feature>
<evidence type="ECO:0008006" key="4">
    <source>
        <dbReference type="Google" id="ProtNLM"/>
    </source>
</evidence>
<organism evidence="2 3">
    <name type="scientific">Candidatus Yanofskybacteria bacterium RIFCSPHIGHO2_01_FULL_41_53</name>
    <dbReference type="NCBI Taxonomy" id="1802663"/>
    <lineage>
        <taxon>Bacteria</taxon>
        <taxon>Candidatus Yanofskyibacteriota</taxon>
    </lineage>
</organism>